<proteinExistence type="predicted"/>
<feature type="region of interest" description="Disordered" evidence="1">
    <location>
        <begin position="411"/>
        <end position="434"/>
    </location>
</feature>
<feature type="compositionally biased region" description="Basic and acidic residues" evidence="1">
    <location>
        <begin position="413"/>
        <end position="428"/>
    </location>
</feature>
<accession>A0A6P4AST5</accession>
<dbReference type="FunCoup" id="A0A6P4AST5">
    <property type="interactions" value="570"/>
</dbReference>
<name>A0A6P4AST5_ZIZJJ</name>
<dbReference type="Proteomes" id="UP001652623">
    <property type="component" value="Chromosome 7"/>
</dbReference>
<gene>
    <name evidence="3" type="primary">LOC107423983</name>
</gene>
<protein>
    <submittedName>
        <fullName evidence="3">Uncharacterized protein LOC107423983</fullName>
    </submittedName>
</protein>
<keyword evidence="2" id="KW-1185">Reference proteome</keyword>
<evidence type="ECO:0000256" key="1">
    <source>
        <dbReference type="SAM" id="MobiDB-lite"/>
    </source>
</evidence>
<dbReference type="GeneID" id="107423983"/>
<sequence length="463" mass="51496">MPGTISVSVLEFMGLPFSSPFSSISIKVSMGKREYQTWDKGEFSFPLMTLRDNLIVLLQDAEGNEISHAVVETKSIVEKGLWDDFFPLEGGGQVHMKLQFILNEDERNQIRLMRESLLNKKHGELFNDPIKSLKSAATAVGRNAASSLSLKHHISDRNEETTSAMKVEAQSLHPNMSISAICLDEASFSLGSSELVVPARNPLCLQEGSTEDLKRQGLREKASNNVRKMISAFESSLAQETRSHIMPNNIKRAHSTGKLEELSSAMIVRNNEKNISPKNKVNQNCEILMRTSSTLETHVAESMALQLRRQNCNLLSRKQRSDGNIVIGENQIDVTSKHNKKLDSQGTLAHKLDSVVSFEDLLSSFEGSGAWICPDQAKRFCITTGGKKLMDLLGGQSTKPDIHDAKMNFPMPEKVEEPSGDNRRKPENEDVEASEGTLKQAIKIAIMVGFGTLVLLTRQRNYR</sequence>
<dbReference type="RefSeq" id="XP_015889142.2">
    <property type="nucleotide sequence ID" value="XM_016033656.4"/>
</dbReference>
<dbReference type="PANTHER" id="PTHR36810:SF1">
    <property type="entry name" value="OS05G0232200 PROTEIN"/>
    <property type="match status" value="1"/>
</dbReference>
<dbReference type="KEGG" id="zju:107423983"/>
<reference evidence="3" key="1">
    <citation type="submission" date="2025-08" db="UniProtKB">
        <authorList>
            <consortium name="RefSeq"/>
        </authorList>
    </citation>
    <scope>IDENTIFICATION</scope>
    <source>
        <tissue evidence="3">Seedling</tissue>
    </source>
</reference>
<evidence type="ECO:0000313" key="2">
    <source>
        <dbReference type="Proteomes" id="UP001652623"/>
    </source>
</evidence>
<dbReference type="AlphaFoldDB" id="A0A6P4AST5"/>
<evidence type="ECO:0000313" key="3">
    <source>
        <dbReference type="RefSeq" id="XP_015889142.2"/>
    </source>
</evidence>
<dbReference type="InParanoid" id="A0A6P4AST5"/>
<dbReference type="PANTHER" id="PTHR36810">
    <property type="entry name" value="BNACNNG47150D PROTEIN"/>
    <property type="match status" value="1"/>
</dbReference>
<organism evidence="2 3">
    <name type="scientific">Ziziphus jujuba</name>
    <name type="common">Chinese jujube</name>
    <name type="synonym">Ziziphus sativa</name>
    <dbReference type="NCBI Taxonomy" id="326968"/>
    <lineage>
        <taxon>Eukaryota</taxon>
        <taxon>Viridiplantae</taxon>
        <taxon>Streptophyta</taxon>
        <taxon>Embryophyta</taxon>
        <taxon>Tracheophyta</taxon>
        <taxon>Spermatophyta</taxon>
        <taxon>Magnoliopsida</taxon>
        <taxon>eudicotyledons</taxon>
        <taxon>Gunneridae</taxon>
        <taxon>Pentapetalae</taxon>
        <taxon>rosids</taxon>
        <taxon>fabids</taxon>
        <taxon>Rosales</taxon>
        <taxon>Rhamnaceae</taxon>
        <taxon>Paliureae</taxon>
        <taxon>Ziziphus</taxon>
    </lineage>
</organism>